<organism evidence="2">
    <name type="scientific">Naegleria gruberi</name>
    <name type="common">Amoeba</name>
    <dbReference type="NCBI Taxonomy" id="5762"/>
    <lineage>
        <taxon>Eukaryota</taxon>
        <taxon>Discoba</taxon>
        <taxon>Heterolobosea</taxon>
        <taxon>Tetramitia</taxon>
        <taxon>Eutetramitia</taxon>
        <taxon>Vahlkampfiidae</taxon>
        <taxon>Naegleria</taxon>
    </lineage>
</organism>
<dbReference type="OMA" id="AVRFPMG"/>
<dbReference type="Proteomes" id="UP000006671">
    <property type="component" value="Unassembled WGS sequence"/>
</dbReference>
<sequence length="231" mass="27138">MISSSNNTSTANTTRGQIRCGKLNHTPDLEGYIVVNCCSTAKDQLYKQLSPMLLGPYEYEMDATDYPLDEKNKPSKKVVIHNLENFWQFSKVWEGEEESFYNEKTKTNELRPNRLFFERRAEGWNDKKAHRWVKKGEKTLYAWWHGEKLDYMAGRRRIYCPLYAEKVVHIEGFKKVQNLLNKGHNILILGYDGYDYHAENMTLQDCFNDVSRPFGHELVLCGLLTNDHVWE</sequence>
<evidence type="ECO:0000313" key="2">
    <source>
        <dbReference type="Proteomes" id="UP000006671"/>
    </source>
</evidence>
<proteinExistence type="predicted"/>
<evidence type="ECO:0000313" key="1">
    <source>
        <dbReference type="EMBL" id="EFC39320.1"/>
    </source>
</evidence>
<dbReference type="RefSeq" id="XP_002672064.1">
    <property type="nucleotide sequence ID" value="XM_002672018.1"/>
</dbReference>
<dbReference type="OrthoDB" id="10255488at2759"/>
<dbReference type="eggNOG" id="ENOG502S7SW">
    <property type="taxonomic scope" value="Eukaryota"/>
</dbReference>
<accession>D2VUU2</accession>
<dbReference type="VEuPathDB" id="AmoebaDB:NAEGRDRAFT_72786"/>
<keyword evidence="2" id="KW-1185">Reference proteome</keyword>
<reference evidence="1 2" key="1">
    <citation type="journal article" date="2010" name="Cell">
        <title>The genome of Naegleria gruberi illuminates early eukaryotic versatility.</title>
        <authorList>
            <person name="Fritz-Laylin L.K."/>
            <person name="Prochnik S.E."/>
            <person name="Ginger M.L."/>
            <person name="Dacks J.B."/>
            <person name="Carpenter M.L."/>
            <person name="Field M.C."/>
            <person name="Kuo A."/>
            <person name="Paredez A."/>
            <person name="Chapman J."/>
            <person name="Pham J."/>
            <person name="Shu S."/>
            <person name="Neupane R."/>
            <person name="Cipriano M."/>
            <person name="Mancuso J."/>
            <person name="Tu H."/>
            <person name="Salamov A."/>
            <person name="Lindquist E."/>
            <person name="Shapiro H."/>
            <person name="Lucas S."/>
            <person name="Grigoriev I.V."/>
            <person name="Cande W.Z."/>
            <person name="Fulton C."/>
            <person name="Rokhsar D.S."/>
            <person name="Dawson S.C."/>
        </authorList>
    </citation>
    <scope>NUCLEOTIDE SEQUENCE [LARGE SCALE GENOMIC DNA]</scope>
    <source>
        <strain evidence="1 2">NEG-M</strain>
    </source>
</reference>
<dbReference type="KEGG" id="ngr:NAEGRDRAFT_72786"/>
<dbReference type="GeneID" id="8853585"/>
<name>D2VUU2_NAEGR</name>
<dbReference type="AlphaFoldDB" id="D2VUU2"/>
<gene>
    <name evidence="1" type="ORF">NAEGRDRAFT_72786</name>
</gene>
<dbReference type="InParanoid" id="D2VUU2"/>
<protein>
    <submittedName>
        <fullName evidence="1">Predicted protein</fullName>
    </submittedName>
</protein>
<dbReference type="EMBL" id="GG738900">
    <property type="protein sequence ID" value="EFC39320.1"/>
    <property type="molecule type" value="Genomic_DNA"/>
</dbReference>